<comment type="caution">
    <text evidence="2">The sequence shown here is derived from an EMBL/GenBank/DDBJ whole genome shotgun (WGS) entry which is preliminary data.</text>
</comment>
<reference evidence="2" key="1">
    <citation type="submission" date="2021-08" db="EMBL/GenBank/DDBJ databases">
        <title>WGS assembly of Ceratopteris richardii.</title>
        <authorList>
            <person name="Marchant D.B."/>
            <person name="Chen G."/>
            <person name="Jenkins J."/>
            <person name="Shu S."/>
            <person name="Leebens-Mack J."/>
            <person name="Grimwood J."/>
            <person name="Schmutz J."/>
            <person name="Soltis P."/>
            <person name="Soltis D."/>
            <person name="Chen Z.-H."/>
        </authorList>
    </citation>
    <scope>NUCLEOTIDE SEQUENCE</scope>
    <source>
        <strain evidence="2">Whitten #5841</strain>
        <tissue evidence="2">Leaf</tissue>
    </source>
</reference>
<gene>
    <name evidence="2" type="ORF">KP509_05G081800</name>
</gene>
<evidence type="ECO:0000313" key="2">
    <source>
        <dbReference type="EMBL" id="KAH7437634.1"/>
    </source>
</evidence>
<dbReference type="AlphaFoldDB" id="A0A8T2UW04"/>
<keyword evidence="3" id="KW-1185">Reference proteome</keyword>
<evidence type="ECO:0000256" key="1">
    <source>
        <dbReference type="SAM" id="MobiDB-lite"/>
    </source>
</evidence>
<name>A0A8T2UW04_CERRI</name>
<dbReference type="OrthoDB" id="1711498at2759"/>
<feature type="region of interest" description="Disordered" evidence="1">
    <location>
        <begin position="81"/>
        <end position="112"/>
    </location>
</feature>
<feature type="compositionally biased region" description="Low complexity" evidence="1">
    <location>
        <begin position="90"/>
        <end position="100"/>
    </location>
</feature>
<protein>
    <submittedName>
        <fullName evidence="2">Uncharacterized protein</fullName>
    </submittedName>
</protein>
<dbReference type="Proteomes" id="UP000825935">
    <property type="component" value="Chromosome 5"/>
</dbReference>
<sequence length="112" mass="12782">MQHTEALPEQYANIKTILKEKVPTPSLEDAINSLQEEEKKTTLSTNGAYATYSKQRNKVFEPCKYCKKTNHPSSRCFFKIKHEDQGGGNNNNNNNNNTKNMKNKAHIQQSPL</sequence>
<accession>A0A8T2UW04</accession>
<evidence type="ECO:0000313" key="3">
    <source>
        <dbReference type="Proteomes" id="UP000825935"/>
    </source>
</evidence>
<dbReference type="EMBL" id="CM035410">
    <property type="protein sequence ID" value="KAH7437634.1"/>
    <property type="molecule type" value="Genomic_DNA"/>
</dbReference>
<organism evidence="2 3">
    <name type="scientific">Ceratopteris richardii</name>
    <name type="common">Triangle waterfern</name>
    <dbReference type="NCBI Taxonomy" id="49495"/>
    <lineage>
        <taxon>Eukaryota</taxon>
        <taxon>Viridiplantae</taxon>
        <taxon>Streptophyta</taxon>
        <taxon>Embryophyta</taxon>
        <taxon>Tracheophyta</taxon>
        <taxon>Polypodiopsida</taxon>
        <taxon>Polypodiidae</taxon>
        <taxon>Polypodiales</taxon>
        <taxon>Pteridineae</taxon>
        <taxon>Pteridaceae</taxon>
        <taxon>Parkerioideae</taxon>
        <taxon>Ceratopteris</taxon>
    </lineage>
</organism>
<proteinExistence type="predicted"/>